<protein>
    <submittedName>
        <fullName evidence="1">Uncharacterized protein</fullName>
    </submittedName>
</protein>
<name>A0A561PA22_9BACT</name>
<comment type="caution">
    <text evidence="1">The sequence shown here is derived from an EMBL/GenBank/DDBJ whole genome shotgun (WGS) entry which is preliminary data.</text>
</comment>
<gene>
    <name evidence="1" type="ORF">FHW36_110178</name>
</gene>
<keyword evidence="2" id="KW-1185">Reference proteome</keyword>
<dbReference type="AlphaFoldDB" id="A0A561PA22"/>
<evidence type="ECO:0000313" key="1">
    <source>
        <dbReference type="EMBL" id="TWF34977.1"/>
    </source>
</evidence>
<accession>A0A561PA22</accession>
<reference evidence="1 2" key="1">
    <citation type="submission" date="2019-06" db="EMBL/GenBank/DDBJ databases">
        <title>Sorghum-associated microbial communities from plants grown in Nebraska, USA.</title>
        <authorList>
            <person name="Schachtman D."/>
        </authorList>
    </citation>
    <scope>NUCLEOTIDE SEQUENCE [LARGE SCALE GENOMIC DNA]</scope>
    <source>
        <strain evidence="1 2">1209</strain>
    </source>
</reference>
<proteinExistence type="predicted"/>
<dbReference type="EMBL" id="VIWO01000010">
    <property type="protein sequence ID" value="TWF34977.1"/>
    <property type="molecule type" value="Genomic_DNA"/>
</dbReference>
<organism evidence="1 2">
    <name type="scientific">Chitinophaga polysaccharea</name>
    <dbReference type="NCBI Taxonomy" id="1293035"/>
    <lineage>
        <taxon>Bacteria</taxon>
        <taxon>Pseudomonadati</taxon>
        <taxon>Bacteroidota</taxon>
        <taxon>Chitinophagia</taxon>
        <taxon>Chitinophagales</taxon>
        <taxon>Chitinophagaceae</taxon>
        <taxon>Chitinophaga</taxon>
    </lineage>
</organism>
<sequence length="101" mass="11336">MKLFIVTCLKEFLGDISTIFRQANIDIFSSGDIVGYKDSQPPALSEEWFASGNAQFDSVMIFAFTSDTNAKLGIDLIIDYNKNLQEAFPVRAFVLPVEKYV</sequence>
<dbReference type="Proteomes" id="UP000320811">
    <property type="component" value="Unassembled WGS sequence"/>
</dbReference>
<dbReference type="OrthoDB" id="1524637at2"/>
<dbReference type="RefSeq" id="WP_145673762.1">
    <property type="nucleotide sequence ID" value="NZ_VIWO01000010.1"/>
</dbReference>
<evidence type="ECO:0000313" key="2">
    <source>
        <dbReference type="Proteomes" id="UP000320811"/>
    </source>
</evidence>